<dbReference type="RefSeq" id="WP_184248814.1">
    <property type="nucleotide sequence ID" value="NZ_BAAACU010000029.1"/>
</dbReference>
<sequence>MESNQPKQTTNKVEQKEMSYNEAIQWMAEHTGGRGTSIFSNTDAEEVRKKNQSK</sequence>
<proteinExistence type="predicted"/>
<feature type="compositionally biased region" description="Basic and acidic residues" evidence="1">
    <location>
        <begin position="45"/>
        <end position="54"/>
    </location>
</feature>
<accession>A0A841RL13</accession>
<organism evidence="2 3">
    <name type="scientific">Gracilibacillus halotolerans</name>
    <dbReference type="NCBI Taxonomy" id="74386"/>
    <lineage>
        <taxon>Bacteria</taxon>
        <taxon>Bacillati</taxon>
        <taxon>Bacillota</taxon>
        <taxon>Bacilli</taxon>
        <taxon>Bacillales</taxon>
        <taxon>Bacillaceae</taxon>
        <taxon>Gracilibacillus</taxon>
    </lineage>
</organism>
<gene>
    <name evidence="2" type="ORF">GGQ92_002253</name>
</gene>
<keyword evidence="3" id="KW-1185">Reference proteome</keyword>
<evidence type="ECO:0000256" key="1">
    <source>
        <dbReference type="SAM" id="MobiDB-lite"/>
    </source>
</evidence>
<dbReference type="AlphaFoldDB" id="A0A841RL13"/>
<dbReference type="Proteomes" id="UP000572212">
    <property type="component" value="Unassembled WGS sequence"/>
</dbReference>
<reference evidence="2 3" key="1">
    <citation type="submission" date="2020-08" db="EMBL/GenBank/DDBJ databases">
        <title>Genomic Encyclopedia of Type Strains, Phase IV (KMG-IV): sequencing the most valuable type-strain genomes for metagenomic binning, comparative biology and taxonomic classification.</title>
        <authorList>
            <person name="Goeker M."/>
        </authorList>
    </citation>
    <scope>NUCLEOTIDE SEQUENCE [LARGE SCALE GENOMIC DNA]</scope>
    <source>
        <strain evidence="2 3">DSM 11805</strain>
    </source>
</reference>
<evidence type="ECO:0000313" key="3">
    <source>
        <dbReference type="Proteomes" id="UP000572212"/>
    </source>
</evidence>
<evidence type="ECO:0000313" key="2">
    <source>
        <dbReference type="EMBL" id="MBB6513441.1"/>
    </source>
</evidence>
<comment type="caution">
    <text evidence="2">The sequence shown here is derived from an EMBL/GenBank/DDBJ whole genome shotgun (WGS) entry which is preliminary data.</text>
</comment>
<name>A0A841RL13_9BACI</name>
<feature type="region of interest" description="Disordered" evidence="1">
    <location>
        <begin position="31"/>
        <end position="54"/>
    </location>
</feature>
<protein>
    <submittedName>
        <fullName evidence="2">Uncharacterized protein (DUF302 family)</fullName>
    </submittedName>
</protein>
<dbReference type="EMBL" id="JACHON010000012">
    <property type="protein sequence ID" value="MBB6513441.1"/>
    <property type="molecule type" value="Genomic_DNA"/>
</dbReference>